<gene>
    <name evidence="2" type="ORF">CB5_LOCUS23334</name>
</gene>
<dbReference type="AlphaFoldDB" id="A0A6V7QAG3"/>
<feature type="compositionally biased region" description="Basic residues" evidence="1">
    <location>
        <begin position="109"/>
        <end position="123"/>
    </location>
</feature>
<organism evidence="2">
    <name type="scientific">Ananas comosus var. bracteatus</name>
    <name type="common">red pineapple</name>
    <dbReference type="NCBI Taxonomy" id="296719"/>
    <lineage>
        <taxon>Eukaryota</taxon>
        <taxon>Viridiplantae</taxon>
        <taxon>Streptophyta</taxon>
        <taxon>Embryophyta</taxon>
        <taxon>Tracheophyta</taxon>
        <taxon>Spermatophyta</taxon>
        <taxon>Magnoliopsida</taxon>
        <taxon>Liliopsida</taxon>
        <taxon>Poales</taxon>
        <taxon>Bromeliaceae</taxon>
        <taxon>Bromelioideae</taxon>
        <taxon>Ananas</taxon>
    </lineage>
</organism>
<evidence type="ECO:0000313" key="2">
    <source>
        <dbReference type="EMBL" id="CAD1840123.1"/>
    </source>
</evidence>
<feature type="region of interest" description="Disordered" evidence="1">
    <location>
        <begin position="57"/>
        <end position="179"/>
    </location>
</feature>
<sequence length="192" mass="21738">MFPLFLRRPNPANPFALTHETTLLYTGLQHDPPPFLRGWCFLLLGLGLVPGFLSPLSPSAPHPWRRRASWCGASSGRRRSVGAPDLAGDARDPPLQGRGADPPPPPRPRPLRRGRRAHPRPRRGQGLVGLRRAPERRQSPRHLLPEARRRGAHEGGQGHPRALRLRPPRRRSRRCEPKEFVCRGPRCLKSYR</sequence>
<feature type="compositionally biased region" description="Basic and acidic residues" evidence="1">
    <location>
        <begin position="132"/>
        <end position="153"/>
    </location>
</feature>
<protein>
    <submittedName>
        <fullName evidence="2">Uncharacterized protein</fullName>
    </submittedName>
</protein>
<reference evidence="2" key="1">
    <citation type="submission" date="2020-07" db="EMBL/GenBank/DDBJ databases">
        <authorList>
            <person name="Lin J."/>
        </authorList>
    </citation>
    <scope>NUCLEOTIDE SEQUENCE</scope>
</reference>
<proteinExistence type="predicted"/>
<accession>A0A6V7QAG3</accession>
<name>A0A6V7QAG3_ANACO</name>
<dbReference type="EMBL" id="LR862134">
    <property type="protein sequence ID" value="CAD1840123.1"/>
    <property type="molecule type" value="Genomic_DNA"/>
</dbReference>
<evidence type="ECO:0000256" key="1">
    <source>
        <dbReference type="SAM" id="MobiDB-lite"/>
    </source>
</evidence>
<feature type="compositionally biased region" description="Basic residues" evidence="1">
    <location>
        <begin position="161"/>
        <end position="173"/>
    </location>
</feature>